<evidence type="ECO:0000313" key="1">
    <source>
        <dbReference type="EMBL" id="SOC16405.1"/>
    </source>
</evidence>
<dbReference type="Proteomes" id="UP000219563">
    <property type="component" value="Unassembled WGS sequence"/>
</dbReference>
<dbReference type="RefSeq" id="WP_242962105.1">
    <property type="nucleotide sequence ID" value="NZ_OBMR01000014.1"/>
</dbReference>
<dbReference type="AlphaFoldDB" id="A0A285T6D9"/>
<dbReference type="EMBL" id="OBMR01000014">
    <property type="protein sequence ID" value="SOC16405.1"/>
    <property type="molecule type" value="Genomic_DNA"/>
</dbReference>
<evidence type="ECO:0000313" key="2">
    <source>
        <dbReference type="Proteomes" id="UP000219563"/>
    </source>
</evidence>
<organism evidence="1 2">
    <name type="scientific">Pseudobutyrivibrio ruminis DSM 9787</name>
    <dbReference type="NCBI Taxonomy" id="1123011"/>
    <lineage>
        <taxon>Bacteria</taxon>
        <taxon>Bacillati</taxon>
        <taxon>Bacillota</taxon>
        <taxon>Clostridia</taxon>
        <taxon>Lachnospirales</taxon>
        <taxon>Lachnospiraceae</taxon>
        <taxon>Pseudobutyrivibrio</taxon>
    </lineage>
</organism>
<reference evidence="1 2" key="1">
    <citation type="submission" date="2017-08" db="EMBL/GenBank/DDBJ databases">
        <authorList>
            <person name="de Groot N.N."/>
        </authorList>
    </citation>
    <scope>NUCLEOTIDE SEQUENCE [LARGE SCALE GENOMIC DNA]</scope>
    <source>
        <strain evidence="1 2">DSM 9787</strain>
    </source>
</reference>
<gene>
    <name evidence="1" type="ORF">SAMN02910411_0391</name>
</gene>
<protein>
    <submittedName>
        <fullName evidence="1">Uncharacterized protein</fullName>
    </submittedName>
</protein>
<proteinExistence type="predicted"/>
<name>A0A285T6D9_9FIRM</name>
<sequence>MNKMGFTYVEPASYISEEMKEILFAEDYERIRAFVSKYPWTFAKTYAKFAPHEYYVKDELDEHGQAEFVWFVEYIRDNGFDCKFAGKEYTYFELDGHYYWTMGEPIEETIILNRCDKDNYVIQGKSMVFNKS</sequence>
<accession>A0A285T6D9</accession>